<keyword evidence="2" id="KW-1185">Reference proteome</keyword>
<dbReference type="EMBL" id="JAERTY010000032">
    <property type="protein sequence ID" value="MBL1411584.1"/>
    <property type="molecule type" value="Genomic_DNA"/>
</dbReference>
<dbReference type="Proteomes" id="UP000625283">
    <property type="component" value="Unassembled WGS sequence"/>
</dbReference>
<accession>A0ABS1RAM1</accession>
<proteinExistence type="predicted"/>
<evidence type="ECO:0000313" key="1">
    <source>
        <dbReference type="EMBL" id="MBL1411584.1"/>
    </source>
</evidence>
<feature type="non-terminal residue" evidence="1">
    <location>
        <position position="499"/>
    </location>
</feature>
<comment type="caution">
    <text evidence="1">The sequence shown here is derived from an EMBL/GenBank/DDBJ whole genome shotgun (WGS) entry which is preliminary data.</text>
</comment>
<gene>
    <name evidence="1" type="ORF">JKG61_22725</name>
</gene>
<sequence>MSISEKPNLYYNPTIPMNEVIDIERFLYGEGAWDGTINQIYPYITPTIEALLAEKNGHIDKAEMERRIAQLKTQDVRSDLNKYVYRPVQLYKGAVNFSGGAKQHNYYFSAGYDKNLGDISGHHDERISLNAKNTYRLLDNKLLFNADLAFTSNIRRTGGSPMYKVLYDKLADEQGNLLSIGGLSLRQSYIDTAGMGLLLDWNLYPLDDINRSRTSTELISYQVQPSVTYKPFQWLGVSANYQYRKNYSETNMLYNADSYEMIDLYNRFTQINYATGIATSPIPRGGKLNQTNNSLSSHYFRGSFNIDKSWDDFHSFNLVGGMELNSRSTLNRMMPIMIGYKEATETYVPFDPTQRYRQYLTGTLSNIPNLTPVNMSRLTTLNRSRLYFANASYSYDKRYTATFSVRKDEANIFGVDINQRGRPFWSAGLRWQIHEEGFYKIDWLSKLVLRATHGYTGNVSSSSAYITSKIEARPFVFTNRIYQTITNPPNPQLSWENVR</sequence>
<protein>
    <submittedName>
        <fullName evidence="1">Uncharacterized protein</fullName>
    </submittedName>
</protein>
<name>A0ABS1RAM1_9SPHI</name>
<organism evidence="1 2">
    <name type="scientific">Sphingobacterium faecale</name>
    <dbReference type="NCBI Taxonomy" id="2803775"/>
    <lineage>
        <taxon>Bacteria</taxon>
        <taxon>Pseudomonadati</taxon>
        <taxon>Bacteroidota</taxon>
        <taxon>Sphingobacteriia</taxon>
        <taxon>Sphingobacteriales</taxon>
        <taxon>Sphingobacteriaceae</taxon>
        <taxon>Sphingobacterium</taxon>
    </lineage>
</organism>
<reference evidence="1 2" key="1">
    <citation type="submission" date="2021-01" db="EMBL/GenBank/DDBJ databases">
        <title>C459-1 draft genome sequence.</title>
        <authorList>
            <person name="Zhang X.-F."/>
        </authorList>
    </citation>
    <scope>NUCLEOTIDE SEQUENCE [LARGE SCALE GENOMIC DNA]</scope>
    <source>
        <strain evidence="2">C459-1</strain>
    </source>
</reference>
<dbReference type="SUPFAM" id="SSF56935">
    <property type="entry name" value="Porins"/>
    <property type="match status" value="1"/>
</dbReference>
<evidence type="ECO:0000313" key="2">
    <source>
        <dbReference type="Proteomes" id="UP000625283"/>
    </source>
</evidence>